<evidence type="ECO:0000256" key="3">
    <source>
        <dbReference type="ARBA" id="ARBA00022748"/>
    </source>
</evidence>
<comment type="subcellular location">
    <subcellularLocation>
        <location evidence="1">Membrane</location>
        <topology evidence="1">Multi-pass membrane protein</topology>
    </subcellularLocation>
</comment>
<evidence type="ECO:0000256" key="6">
    <source>
        <dbReference type="SAM" id="Phobius"/>
    </source>
</evidence>
<sequence>MRLNLFLLLIIAGLAVFGSVVPQGEGPAFYNQSYGPLRANFIQLFHLHDVYHSWWFFTLVFLLTVSLLACSLKRLLPLWRQATTLQYRYEEESYSGAPIKGKTFSPKSAGETADGLFQRYRQRRYRVFLEEKQGRFYFYADRGRFGPFGSLITHLSLVVIVIGALYGGLTGFKSYANISEGESFAIQKAGFSVRVNDFHIDYYDDYMPKQYYSDLQVMHGDQEVMNKVISVNDPLTYQGVTFYQTSYGWVVDGVLTNLGKETRFSSLDREAAPVGDDLSITTLFYPDYTSDATGHPRTRSPLPQNPRVVYALYQGHQALKYDVAELGKPVKVNDNITVTFNGYRQYTGLQIARDPGIPIVYTGSALMVLGLLLSFYVFPRRIWAMVTPDPGGCRVLIAGAAHRFPARLTEEIQELLEELQRGEKNDQSIRK</sequence>
<keyword evidence="5 6" id="KW-0472">Membrane</keyword>
<keyword evidence="4 6" id="KW-1133">Transmembrane helix</keyword>
<dbReference type="AlphaFoldDB" id="R4KP64"/>
<gene>
    <name evidence="8" type="ORF">Desgi_2980</name>
</gene>
<feature type="domain" description="ResB-like" evidence="7">
    <location>
        <begin position="1"/>
        <end position="412"/>
    </location>
</feature>
<dbReference type="KEGG" id="dgi:Desgi_2980"/>
<dbReference type="Proteomes" id="UP000013520">
    <property type="component" value="Chromosome"/>
</dbReference>
<evidence type="ECO:0000259" key="7">
    <source>
        <dbReference type="Pfam" id="PF05140"/>
    </source>
</evidence>
<dbReference type="STRING" id="767817.Desgi_2980"/>
<dbReference type="eggNOG" id="COG1333">
    <property type="taxonomic scope" value="Bacteria"/>
</dbReference>
<dbReference type="InterPro" id="IPR023494">
    <property type="entry name" value="Cyt_c_bgen_Ccs1/CcsB/ResB"/>
</dbReference>
<dbReference type="InterPro" id="IPR007816">
    <property type="entry name" value="ResB-like_domain"/>
</dbReference>
<feature type="transmembrane region" description="Helical" evidence="6">
    <location>
        <begin position="145"/>
        <end position="169"/>
    </location>
</feature>
<keyword evidence="2 6" id="KW-0812">Transmembrane</keyword>
<protein>
    <submittedName>
        <fullName evidence="8">ResB protein required for cytochrome c biosynthesis</fullName>
    </submittedName>
</protein>
<dbReference type="GO" id="GO:0017004">
    <property type="term" value="P:cytochrome complex assembly"/>
    <property type="evidence" value="ECO:0007669"/>
    <property type="project" value="UniProtKB-KW"/>
</dbReference>
<evidence type="ECO:0000256" key="4">
    <source>
        <dbReference type="ARBA" id="ARBA00022989"/>
    </source>
</evidence>
<dbReference type="PANTHER" id="PTHR31566">
    <property type="entry name" value="CYTOCHROME C BIOGENESIS PROTEIN CCS1, CHLOROPLASTIC"/>
    <property type="match status" value="1"/>
</dbReference>
<organism evidence="8 9">
    <name type="scientific">Desulfoscipio gibsoniae DSM 7213</name>
    <dbReference type="NCBI Taxonomy" id="767817"/>
    <lineage>
        <taxon>Bacteria</taxon>
        <taxon>Bacillati</taxon>
        <taxon>Bacillota</taxon>
        <taxon>Clostridia</taxon>
        <taxon>Eubacteriales</taxon>
        <taxon>Desulfallaceae</taxon>
        <taxon>Desulfoscipio</taxon>
    </lineage>
</organism>
<dbReference type="HOGENOM" id="CLU_034630_1_0_9"/>
<evidence type="ECO:0000256" key="1">
    <source>
        <dbReference type="ARBA" id="ARBA00004141"/>
    </source>
</evidence>
<name>R4KP64_9FIRM</name>
<feature type="transmembrane region" description="Helical" evidence="6">
    <location>
        <begin position="359"/>
        <end position="378"/>
    </location>
</feature>
<dbReference type="OrthoDB" id="9770923at2"/>
<evidence type="ECO:0000313" key="9">
    <source>
        <dbReference type="Proteomes" id="UP000013520"/>
    </source>
</evidence>
<reference evidence="8 9" key="1">
    <citation type="submission" date="2012-01" db="EMBL/GenBank/DDBJ databases">
        <title>Complete sequence of Desulfotomaculum gibsoniae DSM 7213.</title>
        <authorList>
            <consortium name="US DOE Joint Genome Institute"/>
            <person name="Lucas S."/>
            <person name="Han J."/>
            <person name="Lapidus A."/>
            <person name="Cheng J.-F."/>
            <person name="Goodwin L."/>
            <person name="Pitluck S."/>
            <person name="Peters L."/>
            <person name="Ovchinnikova G."/>
            <person name="Teshima H."/>
            <person name="Detter J.C."/>
            <person name="Han C."/>
            <person name="Tapia R."/>
            <person name="Land M."/>
            <person name="Hauser L."/>
            <person name="Kyrpides N."/>
            <person name="Ivanova N."/>
            <person name="Pagani I."/>
            <person name="Parshina S."/>
            <person name="Plugge C."/>
            <person name="Muyzer G."/>
            <person name="Kuever J."/>
            <person name="Ivanova A."/>
            <person name="Nazina T."/>
            <person name="Klenk H.-P."/>
            <person name="Brambilla E."/>
            <person name="Spring S."/>
            <person name="Stams A.F."/>
            <person name="Woyke T."/>
        </authorList>
    </citation>
    <scope>NUCLEOTIDE SEQUENCE [LARGE SCALE GENOMIC DNA]</scope>
    <source>
        <strain evidence="8 9">DSM 7213</strain>
    </source>
</reference>
<keyword evidence="9" id="KW-1185">Reference proteome</keyword>
<evidence type="ECO:0000256" key="5">
    <source>
        <dbReference type="ARBA" id="ARBA00023136"/>
    </source>
</evidence>
<dbReference type="Pfam" id="PF05140">
    <property type="entry name" value="ResB"/>
    <property type="match status" value="1"/>
</dbReference>
<feature type="transmembrane region" description="Helical" evidence="6">
    <location>
        <begin position="54"/>
        <end position="72"/>
    </location>
</feature>
<dbReference type="GO" id="GO:0016020">
    <property type="term" value="C:membrane"/>
    <property type="evidence" value="ECO:0007669"/>
    <property type="project" value="UniProtKB-SubCell"/>
</dbReference>
<keyword evidence="3" id="KW-0201">Cytochrome c-type biogenesis</keyword>
<evidence type="ECO:0000313" key="8">
    <source>
        <dbReference type="EMBL" id="AGL02365.1"/>
    </source>
</evidence>
<dbReference type="EMBL" id="CP003273">
    <property type="protein sequence ID" value="AGL02365.1"/>
    <property type="molecule type" value="Genomic_DNA"/>
</dbReference>
<evidence type="ECO:0000256" key="2">
    <source>
        <dbReference type="ARBA" id="ARBA00022692"/>
    </source>
</evidence>
<proteinExistence type="predicted"/>
<accession>R4KP64</accession>
<dbReference type="PANTHER" id="PTHR31566:SF0">
    <property type="entry name" value="CYTOCHROME C BIOGENESIS PROTEIN CCS1, CHLOROPLASTIC"/>
    <property type="match status" value="1"/>
</dbReference>